<dbReference type="EMBL" id="CAMXCT030006669">
    <property type="protein sequence ID" value="CAL4805323.1"/>
    <property type="molecule type" value="Genomic_DNA"/>
</dbReference>
<dbReference type="EMBL" id="CAMXCT020006669">
    <property type="protein sequence ID" value="CAL1171386.1"/>
    <property type="molecule type" value="Genomic_DNA"/>
</dbReference>
<protein>
    <submittedName>
        <fullName evidence="1">Uncharacterized protein</fullName>
    </submittedName>
</protein>
<reference evidence="2" key="2">
    <citation type="submission" date="2024-04" db="EMBL/GenBank/DDBJ databases">
        <authorList>
            <person name="Chen Y."/>
            <person name="Shah S."/>
            <person name="Dougan E. K."/>
            <person name="Thang M."/>
            <person name="Chan C."/>
        </authorList>
    </citation>
    <scope>NUCLEOTIDE SEQUENCE [LARGE SCALE GENOMIC DNA]</scope>
</reference>
<sequence length="350" mass="39109">EFPEFPEDGARSAAGVAARRHVQELLQELQDPVRDRSGGSTTGILDGCVQVLGIQAWTAFWELHGLYCLLSALLKRLEICFAAVQDYASFICFLPVHQAALLDSEHLLPHLQERVAEKAKLLMGTYEVLPRASAPPKRALFLEKCRSLLHQLSEMANPCRMATDALRHVTPQATLQDFYLWRETDQRWKQFARLQLAARALLKPKELEALKDICQTGPLTPMRVRQVGAFLFVTSRSQVAMDAMEALGTRMKCRPTKEDTRLHQAVCKLVLVGQIGQNAWHGALQTATMVKDKTKHLFPTEKAHELAPASCAKVSELVDVFCKITGVGEDEPTMASQRDFQDRTGPRVGQ</sequence>
<comment type="caution">
    <text evidence="1">The sequence shown here is derived from an EMBL/GenBank/DDBJ whole genome shotgun (WGS) entry which is preliminary data.</text>
</comment>
<keyword evidence="3" id="KW-1185">Reference proteome</keyword>
<organism evidence="1">
    <name type="scientific">Cladocopium goreaui</name>
    <dbReference type="NCBI Taxonomy" id="2562237"/>
    <lineage>
        <taxon>Eukaryota</taxon>
        <taxon>Sar</taxon>
        <taxon>Alveolata</taxon>
        <taxon>Dinophyceae</taxon>
        <taxon>Suessiales</taxon>
        <taxon>Symbiodiniaceae</taxon>
        <taxon>Cladocopium</taxon>
    </lineage>
</organism>
<accession>A0A9P1GNF2</accession>
<evidence type="ECO:0000313" key="3">
    <source>
        <dbReference type="Proteomes" id="UP001152797"/>
    </source>
</evidence>
<gene>
    <name evidence="1" type="ORF">C1SCF055_LOCUS42613</name>
</gene>
<proteinExistence type="predicted"/>
<evidence type="ECO:0000313" key="1">
    <source>
        <dbReference type="EMBL" id="CAI4018011.1"/>
    </source>
</evidence>
<dbReference type="AlphaFoldDB" id="A0A9P1GNF2"/>
<feature type="non-terminal residue" evidence="1">
    <location>
        <position position="350"/>
    </location>
</feature>
<evidence type="ECO:0000313" key="2">
    <source>
        <dbReference type="EMBL" id="CAL1171386.1"/>
    </source>
</evidence>
<dbReference type="Proteomes" id="UP001152797">
    <property type="component" value="Unassembled WGS sequence"/>
</dbReference>
<dbReference type="OrthoDB" id="10267746at2759"/>
<dbReference type="EMBL" id="CAMXCT010006669">
    <property type="protein sequence ID" value="CAI4018011.1"/>
    <property type="molecule type" value="Genomic_DNA"/>
</dbReference>
<name>A0A9P1GNF2_9DINO</name>
<reference evidence="1" key="1">
    <citation type="submission" date="2022-10" db="EMBL/GenBank/DDBJ databases">
        <authorList>
            <person name="Chen Y."/>
            <person name="Dougan E. K."/>
            <person name="Chan C."/>
            <person name="Rhodes N."/>
            <person name="Thang M."/>
        </authorList>
    </citation>
    <scope>NUCLEOTIDE SEQUENCE</scope>
</reference>